<evidence type="ECO:0000256" key="1">
    <source>
        <dbReference type="SAM" id="Phobius"/>
    </source>
</evidence>
<dbReference type="AlphaFoldDB" id="A0AAW6TND8"/>
<dbReference type="Pfam" id="PF10990">
    <property type="entry name" value="DUF2809"/>
    <property type="match status" value="1"/>
</dbReference>
<keyword evidence="1" id="KW-1133">Transmembrane helix</keyword>
<feature type="transmembrane region" description="Helical" evidence="1">
    <location>
        <begin position="55"/>
        <end position="77"/>
    </location>
</feature>
<evidence type="ECO:0000313" key="2">
    <source>
        <dbReference type="EMBL" id="MDI5951130.1"/>
    </source>
</evidence>
<gene>
    <name evidence="2" type="ORF">QLS97_15860</name>
</gene>
<keyword evidence="1" id="KW-0812">Transmembrane</keyword>
<keyword evidence="1" id="KW-0472">Membrane</keyword>
<proteinExistence type="predicted"/>
<organism evidence="2 3">
    <name type="scientific">Flavobacterium yafengii</name>
    <dbReference type="NCBI Taxonomy" id="3041253"/>
    <lineage>
        <taxon>Bacteria</taxon>
        <taxon>Pseudomonadati</taxon>
        <taxon>Bacteroidota</taxon>
        <taxon>Flavobacteriia</taxon>
        <taxon>Flavobacteriales</taxon>
        <taxon>Flavobacteriaceae</taxon>
        <taxon>Flavobacterium</taxon>
    </lineage>
</organism>
<protein>
    <submittedName>
        <fullName evidence="2">DUF2809 domain-containing protein</fullName>
    </submittedName>
</protein>
<keyword evidence="3" id="KW-1185">Reference proteome</keyword>
<feature type="transmembrane region" description="Helical" evidence="1">
    <location>
        <begin position="7"/>
        <end position="25"/>
    </location>
</feature>
<dbReference type="Proteomes" id="UP001228643">
    <property type="component" value="Unassembled WGS sequence"/>
</dbReference>
<sequence length="128" mass="14783">MLQFNRTYFAFTVFLFLLETAIALFVHDNFIRPYFGDFLVVILLYCFLKSFLNVSAWVAAGLVLVFSFAIETAQYFNMVEKLGLQHYKIAKVVLGNSFAWMDLLAYVLGILAVISIEKFTQKQENKIQ</sequence>
<feature type="transmembrane region" description="Helical" evidence="1">
    <location>
        <begin position="97"/>
        <end position="116"/>
    </location>
</feature>
<feature type="transmembrane region" description="Helical" evidence="1">
    <location>
        <begin position="31"/>
        <end position="48"/>
    </location>
</feature>
<comment type="caution">
    <text evidence="2">The sequence shown here is derived from an EMBL/GenBank/DDBJ whole genome shotgun (WGS) entry which is preliminary data.</text>
</comment>
<name>A0AAW6TND8_9FLAO</name>
<accession>A0AAW6TND8</accession>
<reference evidence="2 3" key="1">
    <citation type="submission" date="2023-04" db="EMBL/GenBank/DDBJ databases">
        <title>Two novel species of Flavobacterium.</title>
        <authorList>
            <person name="Liu Q."/>
            <person name="Xin Y.-H."/>
        </authorList>
    </citation>
    <scope>NUCLEOTIDE SEQUENCE [LARGE SCALE GENOMIC DNA]</scope>
    <source>
        <strain evidence="2 3">LB2P87</strain>
    </source>
</reference>
<dbReference type="RefSeq" id="WP_282718031.1">
    <property type="nucleotide sequence ID" value="NZ_JASCRY010000006.1"/>
</dbReference>
<dbReference type="EMBL" id="JASCRY010000006">
    <property type="protein sequence ID" value="MDI5951130.1"/>
    <property type="molecule type" value="Genomic_DNA"/>
</dbReference>
<evidence type="ECO:0000313" key="3">
    <source>
        <dbReference type="Proteomes" id="UP001228643"/>
    </source>
</evidence>
<dbReference type="InterPro" id="IPR021257">
    <property type="entry name" value="DUF2809"/>
</dbReference>